<protein>
    <submittedName>
        <fullName evidence="3">Exported protein (PHISTa)</fullName>
    </submittedName>
</protein>
<feature type="domain" description="Plasmodium RESA N-terminal" evidence="2">
    <location>
        <begin position="116"/>
        <end position="250"/>
    </location>
</feature>
<dbReference type="VEuPathDB" id="PlasmoDB:PGSY75_0033800"/>
<gene>
    <name evidence="3" type="ORF">PGSY75_0033800</name>
</gene>
<keyword evidence="1" id="KW-1133">Transmembrane helix</keyword>
<dbReference type="GeneID" id="29774067"/>
<feature type="transmembrane region" description="Helical" evidence="1">
    <location>
        <begin position="28"/>
        <end position="48"/>
    </location>
</feature>
<comment type="caution">
    <text evidence="3">The sequence shown here is derived from an EMBL/GenBank/DDBJ whole genome shotgun (WGS) entry which is preliminary data.</text>
</comment>
<dbReference type="InterPro" id="IPR006526">
    <property type="entry name" value="Export_prot_PHISTa/b/c"/>
</dbReference>
<dbReference type="NCBIfam" id="TIGR01639">
    <property type="entry name" value="P_fal_TIGR01639"/>
    <property type="match status" value="1"/>
</dbReference>
<dbReference type="InterPro" id="IPR019111">
    <property type="entry name" value="PRESA_N"/>
</dbReference>
<organism evidence="3 4">
    <name type="scientific">Plasmodium gaboni</name>
    <dbReference type="NCBI Taxonomy" id="647221"/>
    <lineage>
        <taxon>Eukaryota</taxon>
        <taxon>Sar</taxon>
        <taxon>Alveolata</taxon>
        <taxon>Apicomplexa</taxon>
        <taxon>Aconoidasida</taxon>
        <taxon>Haemosporida</taxon>
        <taxon>Plasmodiidae</taxon>
        <taxon>Plasmodium</taxon>
        <taxon>Plasmodium (Laverania)</taxon>
    </lineage>
</organism>
<dbReference type="KEGG" id="pgab:PGSY75_0033800"/>
<reference evidence="3 4" key="1">
    <citation type="journal article" date="2016" name="Nat. Commun.">
        <title>Genomes of cryptic chimpanzee Plasmodium species reveal key evolutionary events leading to human malaria.</title>
        <authorList>
            <person name="Sundararaman S.A."/>
            <person name="Plenderleith L.J."/>
            <person name="Liu W."/>
            <person name="Loy D.E."/>
            <person name="Learn G.H."/>
            <person name="Li Y."/>
            <person name="Shaw K.S."/>
            <person name="Ayouba A."/>
            <person name="Peeters M."/>
            <person name="Speede S."/>
            <person name="Shaw G.M."/>
            <person name="Bushman F.D."/>
            <person name="Brisson D."/>
            <person name="Rayner J.C."/>
            <person name="Sharp P.M."/>
            <person name="Hahn B.H."/>
        </authorList>
    </citation>
    <scope>NUCLEOTIDE SEQUENCE [LARGE SCALE GENOMIC DNA]</scope>
    <source>
        <strain evidence="3 4">SY75</strain>
    </source>
</reference>
<dbReference type="Gene3D" id="6.10.280.180">
    <property type="entry name" value="Plasmodium RESA, N-terminal helical domain"/>
    <property type="match status" value="1"/>
</dbReference>
<evidence type="ECO:0000313" key="3">
    <source>
        <dbReference type="EMBL" id="KYN93108.1"/>
    </source>
</evidence>
<dbReference type="InterPro" id="IPR044885">
    <property type="entry name" value="PRESA_N_sf"/>
</dbReference>
<keyword evidence="1" id="KW-0812">Transmembrane</keyword>
<dbReference type="PANTHER" id="PTHR36193:SF23">
    <property type="entry name" value="PHISTB DOMAIN-CONTAINING RESA-LIKE PROTEIN 1"/>
    <property type="match status" value="1"/>
</dbReference>
<proteinExistence type="predicted"/>
<dbReference type="AlphaFoldDB" id="A0A151L2D3"/>
<dbReference type="Pfam" id="PF09687">
    <property type="entry name" value="PRESAN"/>
    <property type="match status" value="1"/>
</dbReference>
<dbReference type="VEuPathDB" id="PlasmoDB:PGABG01_0014100"/>
<evidence type="ECO:0000259" key="2">
    <source>
        <dbReference type="Pfam" id="PF09687"/>
    </source>
</evidence>
<evidence type="ECO:0000313" key="4">
    <source>
        <dbReference type="Proteomes" id="UP000076004"/>
    </source>
</evidence>
<accession>A0A151L2D3</accession>
<sequence length="267" mass="31495">MKYHCVEYYSEETNIKNTRNACCVRRNFLNLLSITGILLLLVVLNNIIICEKGETIDGGVYHIYRRNLSELKTEMNTGLRSSSEKNMLKNNKDEKNNNISLSSQCNNINYNDISKQLTLEDLHNVLDNLKERPSDEDLHNIWNHALGISKEGFHDMIKELALYIEDYLVTYEYQRYHHFPGRKPVCINSKYRTWRKAMYDIGVALTSTDKEHTLNFYSLIKDGASIDEMRNFIYSFLNYYSTLKIDLFNKQMDIFTERMNNPVRIRI</sequence>
<dbReference type="RefSeq" id="XP_018638757.1">
    <property type="nucleotide sequence ID" value="XM_018783471.1"/>
</dbReference>
<dbReference type="EMBL" id="LVLB01000326">
    <property type="protein sequence ID" value="KYN93108.1"/>
    <property type="molecule type" value="Genomic_DNA"/>
</dbReference>
<name>A0A151L2D3_9APIC</name>
<dbReference type="Proteomes" id="UP000076004">
    <property type="component" value="Unassembled WGS sequence"/>
</dbReference>
<evidence type="ECO:0000256" key="1">
    <source>
        <dbReference type="SAM" id="Phobius"/>
    </source>
</evidence>
<keyword evidence="1" id="KW-0472">Membrane</keyword>
<dbReference type="PANTHER" id="PTHR36193">
    <property type="entry name" value="PHISTB DOMAIN-CONTAINING RESA-LIKE PROTEIN 1"/>
    <property type="match status" value="1"/>
</dbReference>